<organism evidence="1 2">
    <name type="scientific">Xylaria bambusicola</name>
    <dbReference type="NCBI Taxonomy" id="326684"/>
    <lineage>
        <taxon>Eukaryota</taxon>
        <taxon>Fungi</taxon>
        <taxon>Dikarya</taxon>
        <taxon>Ascomycota</taxon>
        <taxon>Pezizomycotina</taxon>
        <taxon>Sordariomycetes</taxon>
        <taxon>Xylariomycetidae</taxon>
        <taxon>Xylariales</taxon>
        <taxon>Xylariaceae</taxon>
        <taxon>Xylaria</taxon>
    </lineage>
</organism>
<dbReference type="EMBL" id="JAWHQM010000002">
    <property type="protein sequence ID" value="KAK5625383.1"/>
    <property type="molecule type" value="Genomic_DNA"/>
</dbReference>
<dbReference type="AlphaFoldDB" id="A0AAN7UBX6"/>
<protein>
    <submittedName>
        <fullName evidence="1">Uncharacterized protein</fullName>
    </submittedName>
</protein>
<evidence type="ECO:0000313" key="2">
    <source>
        <dbReference type="Proteomes" id="UP001305414"/>
    </source>
</evidence>
<gene>
    <name evidence="1" type="ORF">RRF57_001099</name>
</gene>
<reference evidence="1 2" key="1">
    <citation type="submission" date="2023-10" db="EMBL/GenBank/DDBJ databases">
        <title>Draft genome sequence of Xylaria bambusicola isolate GMP-LS, the root and basal stem rot pathogen of sugarcane in Indonesia.</title>
        <authorList>
            <person name="Selvaraj P."/>
            <person name="Muralishankar V."/>
            <person name="Muruganantham S."/>
            <person name="Sp S."/>
            <person name="Haryani S."/>
            <person name="Lau K.J.X."/>
            <person name="Naqvi N.I."/>
        </authorList>
    </citation>
    <scope>NUCLEOTIDE SEQUENCE [LARGE SCALE GENOMIC DNA]</scope>
    <source>
        <strain evidence="1">GMP-LS</strain>
    </source>
</reference>
<proteinExistence type="predicted"/>
<comment type="caution">
    <text evidence="1">The sequence shown here is derived from an EMBL/GenBank/DDBJ whole genome shotgun (WGS) entry which is preliminary data.</text>
</comment>
<accession>A0AAN7UBX6</accession>
<keyword evidence="2" id="KW-1185">Reference proteome</keyword>
<evidence type="ECO:0000313" key="1">
    <source>
        <dbReference type="EMBL" id="KAK5625383.1"/>
    </source>
</evidence>
<dbReference type="Proteomes" id="UP001305414">
    <property type="component" value="Unassembled WGS sequence"/>
</dbReference>
<sequence length="85" mass="9128">MLVSKIDPSTSVSKAPQPSPWNILAAMFCAESLPVLIFHAEPMNISTIELKYTGRLPHTLANITLPIPEKAENISGTAVRAATDV</sequence>
<name>A0AAN7UBX6_9PEZI</name>